<keyword evidence="2" id="KW-0067">ATP-binding</keyword>
<dbReference type="EnsemblMetazoa" id="GAUT007372-RA">
    <property type="protein sequence ID" value="GAUT007372-PA"/>
    <property type="gene ID" value="GAUT007372"/>
</dbReference>
<name>A0A1A9UK32_GLOAU</name>
<dbReference type="GO" id="GO:0008017">
    <property type="term" value="F:microtubule binding"/>
    <property type="evidence" value="ECO:0007669"/>
    <property type="project" value="InterPro"/>
</dbReference>
<dbReference type="Proteomes" id="UP000078200">
    <property type="component" value="Unassembled WGS sequence"/>
</dbReference>
<organism evidence="4 5">
    <name type="scientific">Glossina austeni</name>
    <name type="common">Savannah tsetse fly</name>
    <dbReference type="NCBI Taxonomy" id="7395"/>
    <lineage>
        <taxon>Eukaryota</taxon>
        <taxon>Metazoa</taxon>
        <taxon>Ecdysozoa</taxon>
        <taxon>Arthropoda</taxon>
        <taxon>Hexapoda</taxon>
        <taxon>Insecta</taxon>
        <taxon>Pterygota</taxon>
        <taxon>Neoptera</taxon>
        <taxon>Endopterygota</taxon>
        <taxon>Diptera</taxon>
        <taxon>Brachycera</taxon>
        <taxon>Muscomorpha</taxon>
        <taxon>Hippoboscoidea</taxon>
        <taxon>Glossinidae</taxon>
        <taxon>Glossina</taxon>
    </lineage>
</organism>
<protein>
    <recommendedName>
        <fullName evidence="3">Kinesin motor domain-containing protein</fullName>
    </recommendedName>
</protein>
<evidence type="ECO:0000259" key="3">
    <source>
        <dbReference type="Pfam" id="PF00225"/>
    </source>
</evidence>
<keyword evidence="1" id="KW-0547">Nucleotide-binding</keyword>
<sequence length="199" mass="22613">MPLKRCKALKYLLFIDINVSLVLNDLFELVKWTNEKAIKRPTKSKETKTKGDVVQFEADARPLKDKAASSPSHAVFQVHIRMTNIKIGSKIGIVRLSVINLADIEKVSRVWDYDLKKTPALITFSLIGNCINKLAYGLKHIQYRGFDLYSHIEGLFGMQLSHLNDQALVFHDIDGSSRRHANLLISGIWMQMGLHINDI</sequence>
<dbReference type="InterPro" id="IPR001752">
    <property type="entry name" value="Kinesin_motor_dom"/>
</dbReference>
<evidence type="ECO:0000313" key="4">
    <source>
        <dbReference type="EnsemblMetazoa" id="GAUT007372-PA"/>
    </source>
</evidence>
<evidence type="ECO:0000256" key="2">
    <source>
        <dbReference type="ARBA" id="ARBA00022840"/>
    </source>
</evidence>
<dbReference type="GO" id="GO:0003777">
    <property type="term" value="F:microtubule motor activity"/>
    <property type="evidence" value="ECO:0007669"/>
    <property type="project" value="InterPro"/>
</dbReference>
<dbReference type="Pfam" id="PF00225">
    <property type="entry name" value="Kinesin"/>
    <property type="match status" value="1"/>
</dbReference>
<dbReference type="GO" id="GO:0005524">
    <property type="term" value="F:ATP binding"/>
    <property type="evidence" value="ECO:0007669"/>
    <property type="project" value="UniProtKB-KW"/>
</dbReference>
<dbReference type="AlphaFoldDB" id="A0A1A9UK32"/>
<accession>A0A1A9UK32</accession>
<dbReference type="Gene3D" id="3.40.850.10">
    <property type="entry name" value="Kinesin motor domain"/>
    <property type="match status" value="1"/>
</dbReference>
<reference evidence="4" key="1">
    <citation type="submission" date="2020-05" db="UniProtKB">
        <authorList>
            <consortium name="EnsemblMetazoa"/>
        </authorList>
    </citation>
    <scope>IDENTIFICATION</scope>
    <source>
        <strain evidence="4">TTRI</strain>
    </source>
</reference>
<feature type="domain" description="Kinesin motor" evidence="3">
    <location>
        <begin position="66"/>
        <end position="146"/>
    </location>
</feature>
<proteinExistence type="predicted"/>
<dbReference type="SUPFAM" id="SSF52540">
    <property type="entry name" value="P-loop containing nucleoside triphosphate hydrolases"/>
    <property type="match status" value="1"/>
</dbReference>
<evidence type="ECO:0000256" key="1">
    <source>
        <dbReference type="ARBA" id="ARBA00022741"/>
    </source>
</evidence>
<dbReference type="GO" id="GO:0007018">
    <property type="term" value="P:microtubule-based movement"/>
    <property type="evidence" value="ECO:0007669"/>
    <property type="project" value="InterPro"/>
</dbReference>
<dbReference type="InterPro" id="IPR036961">
    <property type="entry name" value="Kinesin_motor_dom_sf"/>
</dbReference>
<dbReference type="VEuPathDB" id="VectorBase:GAUT007372"/>
<dbReference type="InterPro" id="IPR027417">
    <property type="entry name" value="P-loop_NTPase"/>
</dbReference>
<dbReference type="STRING" id="7395.A0A1A9UK32"/>
<keyword evidence="5" id="KW-1185">Reference proteome</keyword>
<evidence type="ECO:0000313" key="5">
    <source>
        <dbReference type="Proteomes" id="UP000078200"/>
    </source>
</evidence>